<feature type="signal peptide" evidence="6">
    <location>
        <begin position="1"/>
        <end position="20"/>
    </location>
</feature>
<evidence type="ECO:0000313" key="9">
    <source>
        <dbReference type="Proteomes" id="UP000758603"/>
    </source>
</evidence>
<keyword evidence="6" id="KW-0732">Signal</keyword>
<evidence type="ECO:0000259" key="7">
    <source>
        <dbReference type="Pfam" id="PF17851"/>
    </source>
</evidence>
<protein>
    <submittedName>
        <fullName evidence="8">Glycosyl hydrolase</fullName>
    </submittedName>
</protein>
<dbReference type="GO" id="GO:0004553">
    <property type="term" value="F:hydrolase activity, hydrolyzing O-glycosyl compounds"/>
    <property type="evidence" value="ECO:0007669"/>
    <property type="project" value="InterPro"/>
</dbReference>
<dbReference type="Gene3D" id="2.60.120.200">
    <property type="match status" value="1"/>
</dbReference>
<dbReference type="OrthoDB" id="408373at2759"/>
<dbReference type="PANTHER" id="PTHR42812">
    <property type="entry name" value="BETA-XYLOSIDASE"/>
    <property type="match status" value="1"/>
</dbReference>
<dbReference type="Pfam" id="PF04616">
    <property type="entry name" value="Glyco_hydro_43"/>
    <property type="match status" value="1"/>
</dbReference>
<dbReference type="RefSeq" id="XP_045959108.1">
    <property type="nucleotide sequence ID" value="XM_046102884.1"/>
</dbReference>
<evidence type="ECO:0000256" key="2">
    <source>
        <dbReference type="ARBA" id="ARBA00022801"/>
    </source>
</evidence>
<evidence type="ECO:0000256" key="3">
    <source>
        <dbReference type="ARBA" id="ARBA00023295"/>
    </source>
</evidence>
<evidence type="ECO:0000313" key="8">
    <source>
        <dbReference type="EMBL" id="KAH6654838.1"/>
    </source>
</evidence>
<reference evidence="8" key="1">
    <citation type="journal article" date="2021" name="Nat. Commun.">
        <title>Genetic determinants of endophytism in the Arabidopsis root mycobiome.</title>
        <authorList>
            <person name="Mesny F."/>
            <person name="Miyauchi S."/>
            <person name="Thiergart T."/>
            <person name="Pickel B."/>
            <person name="Atanasova L."/>
            <person name="Karlsson M."/>
            <person name="Huettel B."/>
            <person name="Barry K.W."/>
            <person name="Haridas S."/>
            <person name="Chen C."/>
            <person name="Bauer D."/>
            <person name="Andreopoulos W."/>
            <person name="Pangilinan J."/>
            <person name="LaButti K."/>
            <person name="Riley R."/>
            <person name="Lipzen A."/>
            <person name="Clum A."/>
            <person name="Drula E."/>
            <person name="Henrissat B."/>
            <person name="Kohler A."/>
            <person name="Grigoriev I.V."/>
            <person name="Martin F.M."/>
            <person name="Hacquard S."/>
        </authorList>
    </citation>
    <scope>NUCLEOTIDE SEQUENCE</scope>
    <source>
        <strain evidence="8">MPI-SDFR-AT-0073</strain>
    </source>
</reference>
<dbReference type="GO" id="GO:0005975">
    <property type="term" value="P:carbohydrate metabolic process"/>
    <property type="evidence" value="ECO:0007669"/>
    <property type="project" value="InterPro"/>
</dbReference>
<organism evidence="8 9">
    <name type="scientific">Truncatella angustata</name>
    <dbReference type="NCBI Taxonomy" id="152316"/>
    <lineage>
        <taxon>Eukaryota</taxon>
        <taxon>Fungi</taxon>
        <taxon>Dikarya</taxon>
        <taxon>Ascomycota</taxon>
        <taxon>Pezizomycotina</taxon>
        <taxon>Sordariomycetes</taxon>
        <taxon>Xylariomycetidae</taxon>
        <taxon>Amphisphaeriales</taxon>
        <taxon>Sporocadaceae</taxon>
        <taxon>Truncatella</taxon>
    </lineage>
</organism>
<dbReference type="Gene3D" id="2.115.10.20">
    <property type="entry name" value="Glycosyl hydrolase domain, family 43"/>
    <property type="match status" value="1"/>
</dbReference>
<dbReference type="InterPro" id="IPR013320">
    <property type="entry name" value="ConA-like_dom_sf"/>
</dbReference>
<feature type="site" description="Important for catalytic activity, responsible for pKa modulation of the active site Glu and correct orientation of both the proton donor and substrate" evidence="4">
    <location>
        <position position="159"/>
    </location>
</feature>
<accession>A0A9P8UMD2</accession>
<comment type="similarity">
    <text evidence="1 5">Belongs to the glycosyl hydrolase 43 family.</text>
</comment>
<dbReference type="CDD" id="cd18833">
    <property type="entry name" value="GH43_PcXyl-like"/>
    <property type="match status" value="1"/>
</dbReference>
<dbReference type="InterPro" id="IPR041542">
    <property type="entry name" value="GH43_C2"/>
</dbReference>
<evidence type="ECO:0000256" key="5">
    <source>
        <dbReference type="RuleBase" id="RU361187"/>
    </source>
</evidence>
<keyword evidence="3 5" id="KW-0326">Glycosidase</keyword>
<evidence type="ECO:0000256" key="4">
    <source>
        <dbReference type="PIRSR" id="PIRSR606710-2"/>
    </source>
</evidence>
<dbReference type="InterPro" id="IPR006710">
    <property type="entry name" value="Glyco_hydro_43"/>
</dbReference>
<sequence>MRTPSWVAAALQLAAWQVAAETNSTYTNPMLPGWNSDPSCVFVTEGAYNDTWFCTTSSFLTFPNIPIYASKDLQTWRLVSHAYNRVDQFPDIATTYPLQFDGTWASTLRYHKGAFYIITAFVTIAQFNPHLLLFRTTDPYTDESWSDPWEVPNPTYGADPDIFFDDASDLAYVTVANGTGPWSITQYQIDLPTQEVLGEPAVLWNGNGESSPEGPHIYLKDGYHWLLVANGGTQLNHSIAMLRSETIDGQYEFYEGNPVLTNRGTDEYYQTVGHGDLFQDRNGKWWGVALATRSGPEWAVYPMGRESVLYPVTWDENEWPTFQPVRGVMSGWELPTAELSPPGEGPIVNASQTLRFGPGMQIPKNFVTWRAQNETFDNFAISAVGHENTLRLLPSRANLTADASFIPGQEGQSFIARKGQSHTLFEFSVDLVEFNPSAHGEEAGITAFLSQGQHFDLSVIAVTSNSTSSCSGKAKIVKYLQFRAEAYWVSTSFDTTVPETFRLLLPESWDRVRLTITTVNDTYYEFTASSSTSPVDSVKLGTGPAAMLSGGGGMYTGTLLGVFATTNGGASSGAPAYFSNWSYTPIAQEVDKGLIKIPGA</sequence>
<gene>
    <name evidence="8" type="ORF">BKA67DRAFT_566318</name>
</gene>
<proteinExistence type="inferred from homology"/>
<comment type="caution">
    <text evidence="8">The sequence shown here is derived from an EMBL/GenBank/DDBJ whole genome shotgun (WGS) entry which is preliminary data.</text>
</comment>
<evidence type="ECO:0000256" key="6">
    <source>
        <dbReference type="SAM" id="SignalP"/>
    </source>
</evidence>
<dbReference type="AlphaFoldDB" id="A0A9P8UMD2"/>
<keyword evidence="2 5" id="KW-0378">Hydrolase</keyword>
<name>A0A9P8UMD2_9PEZI</name>
<dbReference type="GeneID" id="70131776"/>
<feature type="chain" id="PRO_5040509542" evidence="6">
    <location>
        <begin position="21"/>
        <end position="600"/>
    </location>
</feature>
<feature type="domain" description="Beta-xylosidase C-terminal Concanavalin A-like" evidence="7">
    <location>
        <begin position="408"/>
        <end position="583"/>
    </location>
</feature>
<dbReference type="InterPro" id="IPR023296">
    <property type="entry name" value="Glyco_hydro_beta-prop_sf"/>
</dbReference>
<dbReference type="PANTHER" id="PTHR42812:SF17">
    <property type="entry name" value="BETA-XYLOSIDASE C-TERMINAL CONCANAVALIN A-LIKE DOMAIN-CONTAINING PROTEIN-RELATED"/>
    <property type="match status" value="1"/>
</dbReference>
<dbReference type="EMBL" id="JAGPXC010000004">
    <property type="protein sequence ID" value="KAH6654838.1"/>
    <property type="molecule type" value="Genomic_DNA"/>
</dbReference>
<dbReference type="SUPFAM" id="SSF49899">
    <property type="entry name" value="Concanavalin A-like lectins/glucanases"/>
    <property type="match status" value="1"/>
</dbReference>
<dbReference type="Proteomes" id="UP000758603">
    <property type="component" value="Unassembled WGS sequence"/>
</dbReference>
<dbReference type="Pfam" id="PF17851">
    <property type="entry name" value="GH43_C2"/>
    <property type="match status" value="1"/>
</dbReference>
<evidence type="ECO:0000256" key="1">
    <source>
        <dbReference type="ARBA" id="ARBA00009865"/>
    </source>
</evidence>
<dbReference type="InterPro" id="IPR051795">
    <property type="entry name" value="Glycosyl_Hydrlase_43"/>
</dbReference>
<dbReference type="SUPFAM" id="SSF75005">
    <property type="entry name" value="Arabinanase/levansucrase/invertase"/>
    <property type="match status" value="1"/>
</dbReference>
<keyword evidence="9" id="KW-1185">Reference proteome</keyword>